<dbReference type="InterPro" id="IPR053146">
    <property type="entry name" value="QDO-like"/>
</dbReference>
<feature type="domain" description="Cupin type-2" evidence="1">
    <location>
        <begin position="63"/>
        <end position="130"/>
    </location>
</feature>
<dbReference type="Pfam" id="PF07883">
    <property type="entry name" value="Cupin_2"/>
    <property type="match status" value="1"/>
</dbReference>
<sequence>MVPLGIIDAMTYPPPLYHGDKGEVSATYRPAATEPELVYPNGTRIHYLSTGESTNGLFGLYRWECGPGVTGPEPHFHHSLAESFYILDGVLRIYDGSRWIDAEPGDWVHVPPGGIHAFKNHSGAPVKMLLHFAPGAPREGYFEGLTEIAEMTDAQRTAFYLEHDNIWQ</sequence>
<gene>
    <name evidence="2" type="ORF">B0I29_11654</name>
</gene>
<dbReference type="EMBL" id="QLMJ01000016">
    <property type="protein sequence ID" value="RAK30395.1"/>
    <property type="molecule type" value="Genomic_DNA"/>
</dbReference>
<dbReference type="InterPro" id="IPR011051">
    <property type="entry name" value="RmlC_Cupin_sf"/>
</dbReference>
<dbReference type="GO" id="GO:0051213">
    <property type="term" value="F:dioxygenase activity"/>
    <property type="evidence" value="ECO:0007669"/>
    <property type="project" value="UniProtKB-KW"/>
</dbReference>
<dbReference type="Proteomes" id="UP000249341">
    <property type="component" value="Unassembled WGS sequence"/>
</dbReference>
<dbReference type="PANTHER" id="PTHR36440:SF1">
    <property type="entry name" value="PUTATIVE (AFU_ORTHOLOGUE AFUA_8G07350)-RELATED"/>
    <property type="match status" value="1"/>
</dbReference>
<comment type="caution">
    <text evidence="2">The sequence shown here is derived from an EMBL/GenBank/DDBJ whole genome shotgun (WGS) entry which is preliminary data.</text>
</comment>
<name>A0A327Z3T8_9ACTN</name>
<dbReference type="PANTHER" id="PTHR36440">
    <property type="entry name" value="PUTATIVE (AFU_ORTHOLOGUE AFUA_8G07350)-RELATED"/>
    <property type="match status" value="1"/>
</dbReference>
<keyword evidence="2" id="KW-0560">Oxidoreductase</keyword>
<dbReference type="SUPFAM" id="SSF51182">
    <property type="entry name" value="RmlC-like cupins"/>
    <property type="match status" value="1"/>
</dbReference>
<evidence type="ECO:0000313" key="2">
    <source>
        <dbReference type="EMBL" id="RAK30395.1"/>
    </source>
</evidence>
<protein>
    <submittedName>
        <fullName evidence="2">Quercetin dioxygenase-like cupin family protein</fullName>
    </submittedName>
</protein>
<keyword evidence="2" id="KW-0223">Dioxygenase</keyword>
<organism evidence="2 3">
    <name type="scientific">Actinoplanes lutulentus</name>
    <dbReference type="NCBI Taxonomy" id="1287878"/>
    <lineage>
        <taxon>Bacteria</taxon>
        <taxon>Bacillati</taxon>
        <taxon>Actinomycetota</taxon>
        <taxon>Actinomycetes</taxon>
        <taxon>Micromonosporales</taxon>
        <taxon>Micromonosporaceae</taxon>
        <taxon>Actinoplanes</taxon>
    </lineage>
</organism>
<dbReference type="InterPro" id="IPR014710">
    <property type="entry name" value="RmlC-like_jellyroll"/>
</dbReference>
<proteinExistence type="predicted"/>
<evidence type="ECO:0000313" key="3">
    <source>
        <dbReference type="Proteomes" id="UP000249341"/>
    </source>
</evidence>
<evidence type="ECO:0000259" key="1">
    <source>
        <dbReference type="Pfam" id="PF07883"/>
    </source>
</evidence>
<keyword evidence="3" id="KW-1185">Reference proteome</keyword>
<reference evidence="2 3" key="1">
    <citation type="submission" date="2018-06" db="EMBL/GenBank/DDBJ databases">
        <title>Genomic Encyclopedia of Type Strains, Phase III (KMG-III): the genomes of soil and plant-associated and newly described type strains.</title>
        <authorList>
            <person name="Whitman W."/>
        </authorList>
    </citation>
    <scope>NUCLEOTIDE SEQUENCE [LARGE SCALE GENOMIC DNA]</scope>
    <source>
        <strain evidence="2 3">CGMCC 4.7090</strain>
    </source>
</reference>
<dbReference type="InterPro" id="IPR013096">
    <property type="entry name" value="Cupin_2"/>
</dbReference>
<dbReference type="Gene3D" id="2.60.120.10">
    <property type="entry name" value="Jelly Rolls"/>
    <property type="match status" value="1"/>
</dbReference>
<dbReference type="AlphaFoldDB" id="A0A327Z3T8"/>
<accession>A0A327Z3T8</accession>